<evidence type="ECO:0000313" key="2">
    <source>
        <dbReference type="EMBL" id="CUU25734.1"/>
    </source>
</evidence>
<evidence type="ECO:0000313" key="3">
    <source>
        <dbReference type="Proteomes" id="UP000059419"/>
    </source>
</evidence>
<name>A0A0U5LAH1_9GAMM</name>
<evidence type="ECO:0000256" key="1">
    <source>
        <dbReference type="SAM" id="Phobius"/>
    </source>
</evidence>
<keyword evidence="1" id="KW-1133">Transmembrane helix</keyword>
<gene>
    <name evidence="2" type="ORF">EM595_p0034</name>
</gene>
<keyword evidence="1" id="KW-0812">Transmembrane</keyword>
<dbReference type="EMBL" id="LN907828">
    <property type="protein sequence ID" value="CUU25734.1"/>
    <property type="molecule type" value="Genomic_DNA"/>
</dbReference>
<dbReference type="PATRIC" id="fig|1619313.3.peg.3633"/>
<keyword evidence="1" id="KW-0472">Membrane</keyword>
<keyword evidence="3" id="KW-1185">Reference proteome</keyword>
<proteinExistence type="predicted"/>
<sequence length="44" mass="4771">MDKIDFLEAQEGIAIIISAAADITAMPVIIVRKNASVIRCKANR</sequence>
<protein>
    <submittedName>
        <fullName evidence="2">Putative membrane protein</fullName>
    </submittedName>
</protein>
<organism evidence="2 3">
    <name type="scientific">Duffyella gerundensis</name>
    <dbReference type="NCBI Taxonomy" id="1619313"/>
    <lineage>
        <taxon>Bacteria</taxon>
        <taxon>Pseudomonadati</taxon>
        <taxon>Pseudomonadota</taxon>
        <taxon>Gammaproteobacteria</taxon>
        <taxon>Enterobacterales</taxon>
        <taxon>Erwiniaceae</taxon>
        <taxon>Duffyella</taxon>
    </lineage>
</organism>
<geneLocation type="plasmid" evidence="3">
    <name>pEM01</name>
</geneLocation>
<feature type="transmembrane region" description="Helical" evidence="1">
    <location>
        <begin position="12"/>
        <end position="31"/>
    </location>
</feature>
<reference evidence="3" key="1">
    <citation type="submission" date="2015-11" db="EMBL/GenBank/DDBJ databases">
        <authorList>
            <person name="Blom J."/>
        </authorList>
    </citation>
    <scope>NUCLEOTIDE SEQUENCE [LARGE SCALE GENOMIC DNA]</scope>
    <source>
        <plasmid evidence="3">pEM01</plasmid>
    </source>
</reference>
<dbReference type="Proteomes" id="UP000059419">
    <property type="component" value="Plasmid pEM01"/>
</dbReference>
<accession>A0A0U5LAH1</accession>
<dbReference type="AlphaFoldDB" id="A0A0U5LAH1"/>
<dbReference type="KEGG" id="ege:EM595_p0034"/>